<protein>
    <submittedName>
        <fullName evidence="6">Transcriptional regulator</fullName>
    </submittedName>
</protein>
<dbReference type="SMART" id="SM00354">
    <property type="entry name" value="HTH_LACI"/>
    <property type="match status" value="1"/>
</dbReference>
<dbReference type="STRING" id="1796616.A4V09_06515"/>
<accession>A0A1C7IAA0</accession>
<dbReference type="KEGG" id="byl:A4V09_06515"/>
<evidence type="ECO:0000313" key="6">
    <source>
        <dbReference type="EMBL" id="ANU75449.1"/>
    </source>
</evidence>
<dbReference type="CDD" id="cd01392">
    <property type="entry name" value="HTH_LacI"/>
    <property type="match status" value="1"/>
</dbReference>
<dbReference type="OrthoDB" id="9775106at2"/>
<gene>
    <name evidence="6" type="ORF">A4V09_06515</name>
</gene>
<keyword evidence="1" id="KW-0805">Transcription regulation</keyword>
<keyword evidence="2" id="KW-0238">DNA-binding</keyword>
<sequence>MNRKKVTSTDVAKRAGVSQATVSMVLNQKYNVSFSRETIKKVEQAAKELGYTNEKKPRASRIRMRGTIFVVCPNFTNPYYFSLIQGIEKTAQKNKFDVFLCNTRRDYQTEEKYLKKIEKLNPSGVIYTFAPTFPESLQNVSKKIPVVLIGEKDVVSGIDTVVLNSEKMGRMLAEYLLGLGHRKVGFISTPLTERQSARRARIKGFCETFAEAGCSHGVYVRSLPKEMDIMFQEIDMEYRTGYELTLELIQQVPQITAIAGTNDMVALGIRDALLKEKYRIPEDISVIGCDNLLFSGLRGIDLTTVEHYVSKKGEDACEILIQEMGEQKAKNNSTGENMVHHIEYEPRLVVRGSSSYPKLK</sequence>
<evidence type="ECO:0000256" key="2">
    <source>
        <dbReference type="ARBA" id="ARBA00023125"/>
    </source>
</evidence>
<keyword evidence="7" id="KW-1185">Reference proteome</keyword>
<dbReference type="InterPro" id="IPR001761">
    <property type="entry name" value="Peripla_BP/Lac1_sug-bd_dom"/>
</dbReference>
<dbReference type="RefSeq" id="WP_065541647.1">
    <property type="nucleotide sequence ID" value="NZ_CP015405.2"/>
</dbReference>
<dbReference type="AlphaFoldDB" id="A0A1C7IAA0"/>
<dbReference type="SUPFAM" id="SSF53822">
    <property type="entry name" value="Periplasmic binding protein-like I"/>
    <property type="match status" value="1"/>
</dbReference>
<dbReference type="PANTHER" id="PTHR30146">
    <property type="entry name" value="LACI-RELATED TRANSCRIPTIONAL REPRESSOR"/>
    <property type="match status" value="1"/>
</dbReference>
<dbReference type="GO" id="GO:0000976">
    <property type="term" value="F:transcription cis-regulatory region binding"/>
    <property type="evidence" value="ECO:0007669"/>
    <property type="project" value="TreeGrafter"/>
</dbReference>
<dbReference type="InterPro" id="IPR001387">
    <property type="entry name" value="Cro/C1-type_HTH"/>
</dbReference>
<dbReference type="PROSITE" id="PS50943">
    <property type="entry name" value="HTH_CROC1"/>
    <property type="match status" value="1"/>
</dbReference>
<dbReference type="PANTHER" id="PTHR30146:SF109">
    <property type="entry name" value="HTH-TYPE TRANSCRIPTIONAL REGULATOR GALS"/>
    <property type="match status" value="1"/>
</dbReference>
<dbReference type="EMBL" id="CP015405">
    <property type="protein sequence ID" value="ANU75449.1"/>
    <property type="molecule type" value="Genomic_DNA"/>
</dbReference>
<dbReference type="Proteomes" id="UP000092574">
    <property type="component" value="Chromosome"/>
</dbReference>
<evidence type="ECO:0000259" key="5">
    <source>
        <dbReference type="PROSITE" id="PS50943"/>
    </source>
</evidence>
<feature type="domain" description="HTH lacI-type" evidence="4">
    <location>
        <begin position="6"/>
        <end position="66"/>
    </location>
</feature>
<organism evidence="6 7">
    <name type="scientific">Blautia pseudococcoides</name>
    <dbReference type="NCBI Taxonomy" id="1796616"/>
    <lineage>
        <taxon>Bacteria</taxon>
        <taxon>Bacillati</taxon>
        <taxon>Bacillota</taxon>
        <taxon>Clostridia</taxon>
        <taxon>Lachnospirales</taxon>
        <taxon>Lachnospiraceae</taxon>
        <taxon>Blautia</taxon>
    </lineage>
</organism>
<reference evidence="6" key="1">
    <citation type="submission" date="2017-04" db="EMBL/GenBank/DDBJ databases">
        <title>Complete Genome Sequences of Twelve Strains of a Stable Defined Moderately Diverse Mouse Microbiota 2 (sDMDMm2).</title>
        <authorList>
            <person name="Uchimura Y."/>
            <person name="Wyss M."/>
            <person name="Brugiroux S."/>
            <person name="Limenitakis J.P."/>
            <person name="Stecher B."/>
            <person name="McCoy K.D."/>
            <person name="Macpherson A.J."/>
        </authorList>
    </citation>
    <scope>NUCLEOTIDE SEQUENCE</scope>
    <source>
        <strain evidence="6">YL58</strain>
    </source>
</reference>
<dbReference type="Pfam" id="PF00532">
    <property type="entry name" value="Peripla_BP_1"/>
    <property type="match status" value="1"/>
</dbReference>
<dbReference type="SUPFAM" id="SSF47413">
    <property type="entry name" value="lambda repressor-like DNA-binding domains"/>
    <property type="match status" value="1"/>
</dbReference>
<dbReference type="InterPro" id="IPR028082">
    <property type="entry name" value="Peripla_BP_I"/>
</dbReference>
<dbReference type="PROSITE" id="PS50932">
    <property type="entry name" value="HTH_LACI_2"/>
    <property type="match status" value="1"/>
</dbReference>
<name>A0A1C7IAA0_9FIRM</name>
<feature type="domain" description="HTH cro/C1-type" evidence="5">
    <location>
        <begin position="2"/>
        <end position="35"/>
    </location>
</feature>
<proteinExistence type="predicted"/>
<dbReference type="InterPro" id="IPR000843">
    <property type="entry name" value="HTH_LacI"/>
</dbReference>
<dbReference type="Gene3D" id="3.40.50.2300">
    <property type="match status" value="2"/>
</dbReference>
<dbReference type="CDD" id="cd06267">
    <property type="entry name" value="PBP1_LacI_sugar_binding-like"/>
    <property type="match status" value="1"/>
</dbReference>
<dbReference type="InterPro" id="IPR010982">
    <property type="entry name" value="Lambda_DNA-bd_dom_sf"/>
</dbReference>
<dbReference type="Gene3D" id="1.10.260.40">
    <property type="entry name" value="lambda repressor-like DNA-binding domains"/>
    <property type="match status" value="1"/>
</dbReference>
<evidence type="ECO:0000313" key="7">
    <source>
        <dbReference type="Proteomes" id="UP000092574"/>
    </source>
</evidence>
<evidence type="ECO:0000256" key="1">
    <source>
        <dbReference type="ARBA" id="ARBA00023015"/>
    </source>
</evidence>
<keyword evidence="3" id="KW-0804">Transcription</keyword>
<dbReference type="GO" id="GO:0003700">
    <property type="term" value="F:DNA-binding transcription factor activity"/>
    <property type="evidence" value="ECO:0007669"/>
    <property type="project" value="TreeGrafter"/>
</dbReference>
<evidence type="ECO:0000256" key="3">
    <source>
        <dbReference type="ARBA" id="ARBA00023163"/>
    </source>
</evidence>
<evidence type="ECO:0000259" key="4">
    <source>
        <dbReference type="PROSITE" id="PS50932"/>
    </source>
</evidence>
<dbReference type="Pfam" id="PF00356">
    <property type="entry name" value="LacI"/>
    <property type="match status" value="1"/>
</dbReference>